<dbReference type="EMBL" id="JANBVO010000059">
    <property type="protein sequence ID" value="KAJ9132256.1"/>
    <property type="molecule type" value="Genomic_DNA"/>
</dbReference>
<sequence>MDGDPRFWLQFQVISDGLERHEPVHATDKAPDRFSCFPDLPPEIRLQIWSLLIQPRIVLVTCVDAADPSPARAHLASRPRRPPVPALLHASHEARSLALRHYELAFPWRVPRTLADAWATASARDLWEERRILQQRGREGGPARAQQPARVWFNFAADALLLAGELEPRDPDGFPTPACYFLRRGDAARVRHVGCAFESLPCAQFQDELVFGALFHVVDRFFPREEVGEVKGAPPRRKRLLVTVREQTRREDEDRDGYDPFNADTMPSKTRRRIPEVLPSRENLVAKVWRQWMSGTHLMTLERKETEMVMVEEEKLADFIAEQELTEGPEERMVTQR</sequence>
<evidence type="ECO:0000313" key="3">
    <source>
        <dbReference type="EMBL" id="KAJ9132256.1"/>
    </source>
</evidence>
<protein>
    <recommendedName>
        <fullName evidence="2">2EXR domain-containing protein</fullName>
    </recommendedName>
</protein>
<reference evidence="3" key="1">
    <citation type="submission" date="2022-07" db="EMBL/GenBank/DDBJ databases">
        <title>Fungi with potential for degradation of polypropylene.</title>
        <authorList>
            <person name="Gostincar C."/>
        </authorList>
    </citation>
    <scope>NUCLEOTIDE SEQUENCE</scope>
    <source>
        <strain evidence="3">EXF-13308</strain>
    </source>
</reference>
<dbReference type="Proteomes" id="UP001174694">
    <property type="component" value="Unassembled WGS sequence"/>
</dbReference>
<gene>
    <name evidence="3" type="ORF">NKR23_g11324</name>
</gene>
<dbReference type="PANTHER" id="PTHR35910:SF1">
    <property type="entry name" value="2EXR DOMAIN-CONTAINING PROTEIN"/>
    <property type="match status" value="1"/>
</dbReference>
<organism evidence="3 4">
    <name type="scientific">Pleurostoma richardsiae</name>
    <dbReference type="NCBI Taxonomy" id="41990"/>
    <lineage>
        <taxon>Eukaryota</taxon>
        <taxon>Fungi</taxon>
        <taxon>Dikarya</taxon>
        <taxon>Ascomycota</taxon>
        <taxon>Pezizomycotina</taxon>
        <taxon>Sordariomycetes</taxon>
        <taxon>Sordariomycetidae</taxon>
        <taxon>Calosphaeriales</taxon>
        <taxon>Pleurostomataceae</taxon>
        <taxon>Pleurostoma</taxon>
    </lineage>
</organism>
<feature type="domain" description="2EXR" evidence="2">
    <location>
        <begin position="34"/>
        <end position="160"/>
    </location>
</feature>
<accession>A0AA38RC62</accession>
<comment type="caution">
    <text evidence="3">The sequence shown here is derived from an EMBL/GenBank/DDBJ whole genome shotgun (WGS) entry which is preliminary data.</text>
</comment>
<evidence type="ECO:0000259" key="2">
    <source>
        <dbReference type="Pfam" id="PF20150"/>
    </source>
</evidence>
<keyword evidence="4" id="KW-1185">Reference proteome</keyword>
<dbReference type="InterPro" id="IPR045518">
    <property type="entry name" value="2EXR"/>
</dbReference>
<proteinExistence type="predicted"/>
<name>A0AA38RC62_9PEZI</name>
<feature type="region of interest" description="Disordered" evidence="1">
    <location>
        <begin position="248"/>
        <end position="269"/>
    </location>
</feature>
<dbReference type="AlphaFoldDB" id="A0AA38RC62"/>
<dbReference type="Pfam" id="PF20150">
    <property type="entry name" value="2EXR"/>
    <property type="match status" value="1"/>
</dbReference>
<dbReference type="PANTHER" id="PTHR35910">
    <property type="entry name" value="2EXR DOMAIN-CONTAINING PROTEIN"/>
    <property type="match status" value="1"/>
</dbReference>
<evidence type="ECO:0000256" key="1">
    <source>
        <dbReference type="SAM" id="MobiDB-lite"/>
    </source>
</evidence>
<evidence type="ECO:0000313" key="4">
    <source>
        <dbReference type="Proteomes" id="UP001174694"/>
    </source>
</evidence>